<proteinExistence type="predicted"/>
<dbReference type="AlphaFoldDB" id="A0AAU9W4X9"/>
<gene>
    <name evidence="11" type="ORF">PMEA_00033492</name>
</gene>
<dbReference type="Gene3D" id="2.60.40.340">
    <property type="entry name" value="Rel homology domain (RHD), DNA-binding domain"/>
    <property type="match status" value="1"/>
</dbReference>
<dbReference type="InterPro" id="IPR008366">
    <property type="entry name" value="NFAT"/>
</dbReference>
<dbReference type="GO" id="GO:0005634">
    <property type="term" value="C:nucleus"/>
    <property type="evidence" value="ECO:0007669"/>
    <property type="project" value="UniProtKB-SubCell"/>
</dbReference>
<keyword evidence="5" id="KW-0805">Transcription regulation</keyword>
<dbReference type="GO" id="GO:0000978">
    <property type="term" value="F:RNA polymerase II cis-regulatory region sequence-specific DNA binding"/>
    <property type="evidence" value="ECO:0007669"/>
    <property type="project" value="TreeGrafter"/>
</dbReference>
<keyword evidence="3" id="KW-0963">Cytoplasm</keyword>
<dbReference type="Proteomes" id="UP001159428">
    <property type="component" value="Unassembled WGS sequence"/>
</dbReference>
<feature type="region of interest" description="Disordered" evidence="9">
    <location>
        <begin position="250"/>
        <end position="282"/>
    </location>
</feature>
<dbReference type="EMBL" id="CALNXJ010000008">
    <property type="protein sequence ID" value="CAH3045306.1"/>
    <property type="molecule type" value="Genomic_DNA"/>
</dbReference>
<evidence type="ECO:0000259" key="10">
    <source>
        <dbReference type="PROSITE" id="PS50254"/>
    </source>
</evidence>
<evidence type="ECO:0000256" key="4">
    <source>
        <dbReference type="ARBA" id="ARBA00022553"/>
    </source>
</evidence>
<feature type="compositionally biased region" description="Basic residues" evidence="9">
    <location>
        <begin position="271"/>
        <end position="280"/>
    </location>
</feature>
<feature type="compositionally biased region" description="Low complexity" evidence="9">
    <location>
        <begin position="250"/>
        <end position="260"/>
    </location>
</feature>
<keyword evidence="7" id="KW-0804">Transcription</keyword>
<feature type="domain" description="RHD" evidence="10">
    <location>
        <begin position="282"/>
        <end position="431"/>
    </location>
</feature>
<dbReference type="InterPro" id="IPR013783">
    <property type="entry name" value="Ig-like_fold"/>
</dbReference>
<evidence type="ECO:0000256" key="7">
    <source>
        <dbReference type="ARBA" id="ARBA00023163"/>
    </source>
</evidence>
<evidence type="ECO:0000256" key="1">
    <source>
        <dbReference type="ARBA" id="ARBA00004123"/>
    </source>
</evidence>
<accession>A0AAU9W4X9</accession>
<evidence type="ECO:0000313" key="12">
    <source>
        <dbReference type="Proteomes" id="UP001159428"/>
    </source>
</evidence>
<dbReference type="GO" id="GO:0005737">
    <property type="term" value="C:cytoplasm"/>
    <property type="evidence" value="ECO:0007669"/>
    <property type="project" value="UniProtKB-SubCell"/>
</dbReference>
<dbReference type="InterPro" id="IPR011539">
    <property type="entry name" value="RHD_DNA_bind_dom"/>
</dbReference>
<dbReference type="PROSITE" id="PS50254">
    <property type="entry name" value="REL_2"/>
    <property type="match status" value="1"/>
</dbReference>
<dbReference type="Gene3D" id="2.60.40.10">
    <property type="entry name" value="Immunoglobulins"/>
    <property type="match status" value="1"/>
</dbReference>
<dbReference type="InterPro" id="IPR037059">
    <property type="entry name" value="RHD_DNA_bind_dom_sf"/>
</dbReference>
<keyword evidence="6" id="KW-0238">DNA-binding</keyword>
<dbReference type="PANTHER" id="PTHR12533:SF7">
    <property type="entry name" value="NFAT NUCLEAR FACTOR, ISOFORM B"/>
    <property type="match status" value="1"/>
</dbReference>
<dbReference type="GO" id="GO:0000981">
    <property type="term" value="F:DNA-binding transcription factor activity, RNA polymerase II-specific"/>
    <property type="evidence" value="ECO:0007669"/>
    <property type="project" value="TreeGrafter"/>
</dbReference>
<feature type="region of interest" description="Disordered" evidence="9">
    <location>
        <begin position="83"/>
        <end position="127"/>
    </location>
</feature>
<dbReference type="CDD" id="cd00602">
    <property type="entry name" value="IPT_TF"/>
    <property type="match status" value="1"/>
</dbReference>
<dbReference type="InterPro" id="IPR002909">
    <property type="entry name" value="IPT_dom"/>
</dbReference>
<evidence type="ECO:0000313" key="11">
    <source>
        <dbReference type="EMBL" id="CAH3045306.1"/>
    </source>
</evidence>
<reference evidence="11 12" key="1">
    <citation type="submission" date="2022-05" db="EMBL/GenBank/DDBJ databases">
        <authorList>
            <consortium name="Genoscope - CEA"/>
            <person name="William W."/>
        </authorList>
    </citation>
    <scope>NUCLEOTIDE SEQUENCE [LARGE SCALE GENOMIC DNA]</scope>
</reference>
<name>A0AAU9W4X9_9CNID</name>
<comment type="caution">
    <text evidence="11">The sequence shown here is derived from an EMBL/GenBank/DDBJ whole genome shotgun (WGS) entry which is preliminary data.</text>
</comment>
<dbReference type="InterPro" id="IPR008967">
    <property type="entry name" value="p53-like_TF_DNA-bd_sf"/>
</dbReference>
<evidence type="ECO:0000256" key="9">
    <source>
        <dbReference type="SAM" id="MobiDB-lite"/>
    </source>
</evidence>
<evidence type="ECO:0000256" key="6">
    <source>
        <dbReference type="ARBA" id="ARBA00023125"/>
    </source>
</evidence>
<keyword evidence="4" id="KW-0597">Phosphoprotein</keyword>
<dbReference type="SUPFAM" id="SSF81296">
    <property type="entry name" value="E set domains"/>
    <property type="match status" value="1"/>
</dbReference>
<protein>
    <recommendedName>
        <fullName evidence="10">RHD domain-containing protein</fullName>
    </recommendedName>
</protein>
<sequence>METDTIWPQMKQTTVVSESLAPMNNEVAFTDIDQFSSETRDKEIEMFNPTQSGDFVPMEGVADFPVDIHNFLAAPGIPDCPPIYEPLQSPVDSDLSCPPSPSPVSSPSPNSSSSSSESGIEDVSDMEESTSFLAANGSLLVKMENPSSPLNGVNLPVLKRRAIKRRFKKENDSSVLEELNKLLVETSVSLALTSTDQSLSQPCQTQAKLTSEGSIQTTALPTSYTCPLIVEANQTTVASESLQLSLSSQTTTTSTLSTLSTPPPVVSQSRIRSKPTRNHKKSDEPKIVIIEEPEENYRARYESEGCRGPIHGSQDNSFPAVKITGYDQAVWITVHLTTSSGMPHYHSIHGPGSTKVPCKETTLPGGVPAVQVMVAPDTNMTAVLDSLSIRRLRNWEGDRELRKRGIDPRTWKKERKEARLLFQAELPENNGHPTVKLTCKSKVFQCSSSGPPGNPEIWWASTSEGSVEGGDELGLIGKKFQSGFKVRFYSVNSSENWESFAEIDKSKSHQGAAVVLTPAYCDTEITSPVTVNVVVTFGNGRDAKSSEPIEFTYKPKPRVNLLVEEVEMHPSLPITATENVITVDLFNPMVEQVVMDNLPQEIVEPAPVLVPTVNEEQDWQALCVQIGELHQNGELSTEHVKELCEYIKRKDTLLLQAFRSSRTAGTKEQLQVNFKQYLSGMLCNL</sequence>
<dbReference type="SUPFAM" id="SSF49417">
    <property type="entry name" value="p53-like transcription factors"/>
    <property type="match status" value="1"/>
</dbReference>
<dbReference type="InterPro" id="IPR032397">
    <property type="entry name" value="RHD_dimer"/>
</dbReference>
<evidence type="ECO:0000256" key="8">
    <source>
        <dbReference type="ARBA" id="ARBA00023242"/>
    </source>
</evidence>
<dbReference type="InterPro" id="IPR014756">
    <property type="entry name" value="Ig_E-set"/>
</dbReference>
<dbReference type="Pfam" id="PF16179">
    <property type="entry name" value="RHD_dimer"/>
    <property type="match status" value="1"/>
</dbReference>
<evidence type="ECO:0000256" key="5">
    <source>
        <dbReference type="ARBA" id="ARBA00023015"/>
    </source>
</evidence>
<keyword evidence="12" id="KW-1185">Reference proteome</keyword>
<dbReference type="Pfam" id="PF00554">
    <property type="entry name" value="RHD_DNA_bind"/>
    <property type="match status" value="1"/>
</dbReference>
<evidence type="ECO:0000256" key="2">
    <source>
        <dbReference type="ARBA" id="ARBA00004496"/>
    </source>
</evidence>
<organism evidence="11 12">
    <name type="scientific">Pocillopora meandrina</name>
    <dbReference type="NCBI Taxonomy" id="46732"/>
    <lineage>
        <taxon>Eukaryota</taxon>
        <taxon>Metazoa</taxon>
        <taxon>Cnidaria</taxon>
        <taxon>Anthozoa</taxon>
        <taxon>Hexacorallia</taxon>
        <taxon>Scleractinia</taxon>
        <taxon>Astrocoeniina</taxon>
        <taxon>Pocilloporidae</taxon>
        <taxon>Pocillopora</taxon>
    </lineage>
</organism>
<feature type="compositionally biased region" description="Low complexity" evidence="9">
    <location>
        <begin position="107"/>
        <end position="118"/>
    </location>
</feature>
<dbReference type="GO" id="GO:0005667">
    <property type="term" value="C:transcription regulator complex"/>
    <property type="evidence" value="ECO:0007669"/>
    <property type="project" value="TreeGrafter"/>
</dbReference>
<evidence type="ECO:0000256" key="3">
    <source>
        <dbReference type="ARBA" id="ARBA00022490"/>
    </source>
</evidence>
<keyword evidence="8" id="KW-0539">Nucleus</keyword>
<comment type="subcellular location">
    <subcellularLocation>
        <location evidence="2">Cytoplasm</location>
    </subcellularLocation>
    <subcellularLocation>
        <location evidence="1">Nucleus</location>
    </subcellularLocation>
</comment>
<dbReference type="PANTHER" id="PTHR12533">
    <property type="entry name" value="NFAT"/>
    <property type="match status" value="1"/>
</dbReference>
<dbReference type="SMART" id="SM00429">
    <property type="entry name" value="IPT"/>
    <property type="match status" value="1"/>
</dbReference>